<gene>
    <name evidence="1" type="ORF">ACFQDM_16595</name>
</gene>
<keyword evidence="2" id="KW-1185">Reference proteome</keyword>
<organism evidence="1 2">
    <name type="scientific">Ponticaulis profundi</name>
    <dbReference type="NCBI Taxonomy" id="2665222"/>
    <lineage>
        <taxon>Bacteria</taxon>
        <taxon>Pseudomonadati</taxon>
        <taxon>Pseudomonadota</taxon>
        <taxon>Alphaproteobacteria</taxon>
        <taxon>Hyphomonadales</taxon>
        <taxon>Hyphomonadaceae</taxon>
        <taxon>Ponticaulis</taxon>
    </lineage>
</organism>
<sequence length="391" mass="44650">MILIKRAVYEALLTLARWRHQSLSRGREKKYWPEGFVVSGFFRDEFGLARSAELTATKLEMLGFKVIRHNIRNVMNTRPYFAKSIDAPEDYGWIIHANPPEVLAFLLSVDPRKTPRGMWLSYWAWELDVFPKGWSSMSDMFDDVLVPSKFVQDSLATKGVQTSLLTHPVSLGRTVRRVDERDVKKARTFFIQMDGNSSFSRKNILTALEAFRIAFRDSSEFELILKTRNLKECHEVKIREQLAGMSNVRWLNWTLGESNYQELWNKVDCVVSTHRSEGFGLGLAESAWLNRPIIGTGWSGNMDYMCDAGQGSLPHKLIPVKSTDDVYGKYASSGAEWADVEVEDVVSAMMNVADNGYGGQPEAIRQRLSQLETAWDEHMQPGSIFRGNYRI</sequence>
<proteinExistence type="predicted"/>
<dbReference type="PANTHER" id="PTHR46656">
    <property type="entry name" value="PUTATIVE-RELATED"/>
    <property type="match status" value="1"/>
</dbReference>
<dbReference type="Pfam" id="PF13692">
    <property type="entry name" value="Glyco_trans_1_4"/>
    <property type="match status" value="1"/>
</dbReference>
<dbReference type="EMBL" id="JBHSSW010000066">
    <property type="protein sequence ID" value="MFC6199700.1"/>
    <property type="molecule type" value="Genomic_DNA"/>
</dbReference>
<dbReference type="CDD" id="cd01635">
    <property type="entry name" value="Glycosyltransferase_GTB-type"/>
    <property type="match status" value="1"/>
</dbReference>
<evidence type="ECO:0000313" key="1">
    <source>
        <dbReference type="EMBL" id="MFC6199700.1"/>
    </source>
</evidence>
<dbReference type="RefSeq" id="WP_377381024.1">
    <property type="nucleotide sequence ID" value="NZ_JBHSSW010000066.1"/>
</dbReference>
<name>A0ABW1SDG2_9PROT</name>
<comment type="caution">
    <text evidence="1">The sequence shown here is derived from an EMBL/GenBank/DDBJ whole genome shotgun (WGS) entry which is preliminary data.</text>
</comment>
<dbReference type="SUPFAM" id="SSF53756">
    <property type="entry name" value="UDP-Glycosyltransferase/glycogen phosphorylase"/>
    <property type="match status" value="1"/>
</dbReference>
<evidence type="ECO:0000313" key="2">
    <source>
        <dbReference type="Proteomes" id="UP001596303"/>
    </source>
</evidence>
<dbReference type="PANTHER" id="PTHR46656:SF3">
    <property type="entry name" value="PUTATIVE-RELATED"/>
    <property type="match status" value="1"/>
</dbReference>
<dbReference type="Proteomes" id="UP001596303">
    <property type="component" value="Unassembled WGS sequence"/>
</dbReference>
<reference evidence="2" key="1">
    <citation type="journal article" date="2019" name="Int. J. Syst. Evol. Microbiol.">
        <title>The Global Catalogue of Microorganisms (GCM) 10K type strain sequencing project: providing services to taxonomists for standard genome sequencing and annotation.</title>
        <authorList>
            <consortium name="The Broad Institute Genomics Platform"/>
            <consortium name="The Broad Institute Genome Sequencing Center for Infectious Disease"/>
            <person name="Wu L."/>
            <person name="Ma J."/>
        </authorList>
    </citation>
    <scope>NUCLEOTIDE SEQUENCE [LARGE SCALE GENOMIC DNA]</scope>
    <source>
        <strain evidence="2">CGMCC-1.15741</strain>
    </source>
</reference>
<accession>A0ABW1SDG2</accession>
<protein>
    <submittedName>
        <fullName evidence="1">Glycosyltransferase</fullName>
    </submittedName>
</protein>
<dbReference type="Gene3D" id="3.40.50.2000">
    <property type="entry name" value="Glycogen Phosphorylase B"/>
    <property type="match status" value="1"/>
</dbReference>